<dbReference type="GO" id="GO:0019432">
    <property type="term" value="P:triglyceride biosynthetic process"/>
    <property type="evidence" value="ECO:0007669"/>
    <property type="project" value="TreeGrafter"/>
</dbReference>
<dbReference type="AlphaFoldDB" id="A0A833RSR8"/>
<dbReference type="GO" id="GO:0004144">
    <property type="term" value="F:diacylglycerol O-acyltransferase activity"/>
    <property type="evidence" value="ECO:0007669"/>
    <property type="project" value="TreeGrafter"/>
</dbReference>
<keyword evidence="12" id="KW-1185">Reference proteome</keyword>
<dbReference type="PANTHER" id="PTHR12317">
    <property type="entry name" value="DIACYLGLYCEROL O-ACYLTRANSFERASE"/>
    <property type="match status" value="1"/>
</dbReference>
<proteinExistence type="inferred from homology"/>
<comment type="subcellular location">
    <subcellularLocation>
        <location evidence="1">Endoplasmic reticulum membrane</location>
        <topology evidence="1">Multi-pass membrane protein</topology>
    </subcellularLocation>
</comment>
<dbReference type="Proteomes" id="UP000655588">
    <property type="component" value="Unassembled WGS sequence"/>
</dbReference>
<organism evidence="11 12">
    <name type="scientific">Frieseomelitta varia</name>
    <dbReference type="NCBI Taxonomy" id="561572"/>
    <lineage>
        <taxon>Eukaryota</taxon>
        <taxon>Metazoa</taxon>
        <taxon>Ecdysozoa</taxon>
        <taxon>Arthropoda</taxon>
        <taxon>Hexapoda</taxon>
        <taxon>Insecta</taxon>
        <taxon>Pterygota</taxon>
        <taxon>Neoptera</taxon>
        <taxon>Endopterygota</taxon>
        <taxon>Hymenoptera</taxon>
        <taxon>Apocrita</taxon>
        <taxon>Aculeata</taxon>
        <taxon>Apoidea</taxon>
        <taxon>Anthophila</taxon>
        <taxon>Apidae</taxon>
        <taxon>Frieseomelitta</taxon>
    </lineage>
</organism>
<reference evidence="11" key="1">
    <citation type="submission" date="2019-11" db="EMBL/GenBank/DDBJ databases">
        <title>The nuclear and mitochondrial genomes of Frieseomelitta varia - a highly eusocial stingless bee (Meliponini) with a permanently sterile worker caste.</title>
        <authorList>
            <person name="Freitas F.C.P."/>
            <person name="Lourenco A.P."/>
            <person name="Nunes F.M.F."/>
            <person name="Paschoal A.R."/>
            <person name="Abreu F.C.P."/>
            <person name="Barbin F.O."/>
            <person name="Bataglia L."/>
            <person name="Cardoso-Junior C.A.M."/>
            <person name="Cervoni M.S."/>
            <person name="Silva S.R."/>
            <person name="Dalarmi F."/>
            <person name="Del Lama M.A."/>
            <person name="Depintor T.S."/>
            <person name="Ferreira K.M."/>
            <person name="Goria P.S."/>
            <person name="Jaskot M.C."/>
            <person name="Lago D.C."/>
            <person name="Luna-Lucena D."/>
            <person name="Moda L.M."/>
            <person name="Nascimento L."/>
            <person name="Pedrino M."/>
            <person name="Rabico F.O."/>
            <person name="Sanches F.C."/>
            <person name="Santos D.E."/>
            <person name="Santos C.G."/>
            <person name="Vieira J."/>
            <person name="Lopes T.F."/>
            <person name="Barchuk A.R."/>
            <person name="Hartfelder K."/>
            <person name="Simoes Z.L.P."/>
            <person name="Bitondi M.M.G."/>
            <person name="Pinheiro D.G."/>
        </authorList>
    </citation>
    <scope>NUCLEOTIDE SEQUENCE</scope>
    <source>
        <strain evidence="11">USP_RPSP 00005682</strain>
        <tissue evidence="11">Whole individual</tissue>
    </source>
</reference>
<comment type="caution">
    <text evidence="11">The sequence shown here is derived from an EMBL/GenBank/DDBJ whole genome shotgun (WGS) entry which is preliminary data.</text>
</comment>
<evidence type="ECO:0000256" key="10">
    <source>
        <dbReference type="ARBA" id="ARBA00023315"/>
    </source>
</evidence>
<protein>
    <submittedName>
        <fullName evidence="11">Uncharacterized protein</fullName>
    </submittedName>
</protein>
<evidence type="ECO:0000256" key="4">
    <source>
        <dbReference type="ARBA" id="ARBA00022679"/>
    </source>
</evidence>
<keyword evidence="9" id="KW-0472">Membrane</keyword>
<dbReference type="InterPro" id="IPR007130">
    <property type="entry name" value="DAGAT"/>
</dbReference>
<comment type="similarity">
    <text evidence="2">Belongs to the diacylglycerol acyltransferase family.</text>
</comment>
<evidence type="ECO:0000256" key="3">
    <source>
        <dbReference type="ARBA" id="ARBA00022516"/>
    </source>
</evidence>
<keyword evidence="8" id="KW-0443">Lipid metabolism</keyword>
<accession>A0A833RSR8</accession>
<evidence type="ECO:0000256" key="6">
    <source>
        <dbReference type="ARBA" id="ARBA00022824"/>
    </source>
</evidence>
<sequence length="88" mass="9508">MTILEFFINPSCASSSPESLNELLSTKPEAPYTGRVTILIVGGAAEAMECKPGTYRILIKRRKGFVRLALKNGLESLLLLMLIGLAGL</sequence>
<evidence type="ECO:0000256" key="1">
    <source>
        <dbReference type="ARBA" id="ARBA00004477"/>
    </source>
</evidence>
<dbReference type="EMBL" id="WNWW01000734">
    <property type="protein sequence ID" value="KAF3422325.1"/>
    <property type="molecule type" value="Genomic_DNA"/>
</dbReference>
<evidence type="ECO:0000256" key="5">
    <source>
        <dbReference type="ARBA" id="ARBA00022692"/>
    </source>
</evidence>
<dbReference type="PANTHER" id="PTHR12317:SF79">
    <property type="entry name" value="ACYLTRANSFERASE"/>
    <property type="match status" value="1"/>
</dbReference>
<keyword evidence="5" id="KW-0812">Transmembrane</keyword>
<evidence type="ECO:0000313" key="12">
    <source>
        <dbReference type="Proteomes" id="UP000655588"/>
    </source>
</evidence>
<keyword evidence="10" id="KW-0012">Acyltransferase</keyword>
<dbReference type="GO" id="GO:0005789">
    <property type="term" value="C:endoplasmic reticulum membrane"/>
    <property type="evidence" value="ECO:0007669"/>
    <property type="project" value="UniProtKB-SubCell"/>
</dbReference>
<dbReference type="Pfam" id="PF03982">
    <property type="entry name" value="DAGAT"/>
    <property type="match status" value="1"/>
</dbReference>
<keyword evidence="4" id="KW-0808">Transferase</keyword>
<gene>
    <name evidence="11" type="ORF">E2986_12256</name>
</gene>
<name>A0A833RSR8_9HYME</name>
<evidence type="ECO:0000313" key="11">
    <source>
        <dbReference type="EMBL" id="KAF3422325.1"/>
    </source>
</evidence>
<keyword evidence="7" id="KW-1133">Transmembrane helix</keyword>
<keyword evidence="3" id="KW-0444">Lipid biosynthesis</keyword>
<keyword evidence="6" id="KW-0256">Endoplasmic reticulum</keyword>
<evidence type="ECO:0000256" key="9">
    <source>
        <dbReference type="ARBA" id="ARBA00023136"/>
    </source>
</evidence>
<evidence type="ECO:0000256" key="8">
    <source>
        <dbReference type="ARBA" id="ARBA00023098"/>
    </source>
</evidence>
<evidence type="ECO:0000256" key="2">
    <source>
        <dbReference type="ARBA" id="ARBA00005420"/>
    </source>
</evidence>
<evidence type="ECO:0000256" key="7">
    <source>
        <dbReference type="ARBA" id="ARBA00022989"/>
    </source>
</evidence>